<accession>A0A242L258</accession>
<comment type="caution">
    <text evidence="2">The sequence shown here is derived from an EMBL/GenBank/DDBJ whole genome shotgun (WGS) entry which is preliminary data.</text>
</comment>
<protein>
    <submittedName>
        <fullName evidence="2">Uncharacterized protein</fullName>
    </submittedName>
</protein>
<sequence length="25" mass="2823">SRRNTGRTGNNENSESSITKTWGRN</sequence>
<feature type="non-terminal residue" evidence="2">
    <location>
        <position position="1"/>
    </location>
</feature>
<dbReference type="Proteomes" id="UP000195024">
    <property type="component" value="Unassembled WGS sequence"/>
</dbReference>
<gene>
    <name evidence="2" type="ORF">A5802_001938</name>
</gene>
<reference evidence="2 3" key="1">
    <citation type="submission" date="2017-05" db="EMBL/GenBank/DDBJ databases">
        <title>The Genome Sequence of Enterococcus mundtii 6B1_DIV0119.</title>
        <authorList>
            <consortium name="The Broad Institute Genomics Platform"/>
            <consortium name="The Broad Institute Genomic Center for Infectious Diseases"/>
            <person name="Earl A."/>
            <person name="Manson A."/>
            <person name="Schwartman J."/>
            <person name="Gilmore M."/>
            <person name="Abouelleil A."/>
            <person name="Cao P."/>
            <person name="Chapman S."/>
            <person name="Cusick C."/>
            <person name="Shea T."/>
            <person name="Young S."/>
            <person name="Neafsey D."/>
            <person name="Nusbaum C."/>
            <person name="Birren B."/>
        </authorList>
    </citation>
    <scope>NUCLEOTIDE SEQUENCE [LARGE SCALE GENOMIC DNA]</scope>
    <source>
        <strain evidence="2 3">6B1_DIV0119</strain>
    </source>
</reference>
<proteinExistence type="predicted"/>
<dbReference type="AlphaFoldDB" id="A0A242L258"/>
<feature type="region of interest" description="Disordered" evidence="1">
    <location>
        <begin position="1"/>
        <end position="25"/>
    </location>
</feature>
<feature type="compositionally biased region" description="Polar residues" evidence="1">
    <location>
        <begin position="16"/>
        <end position="25"/>
    </location>
</feature>
<feature type="compositionally biased region" description="Low complexity" evidence="1">
    <location>
        <begin position="1"/>
        <end position="15"/>
    </location>
</feature>
<name>A0A242L258_ENTMU</name>
<organism evidence="2 3">
    <name type="scientific">Enterococcus mundtii</name>
    <dbReference type="NCBI Taxonomy" id="53346"/>
    <lineage>
        <taxon>Bacteria</taxon>
        <taxon>Bacillati</taxon>
        <taxon>Bacillota</taxon>
        <taxon>Bacilli</taxon>
        <taxon>Lactobacillales</taxon>
        <taxon>Enterococcaceae</taxon>
        <taxon>Enterococcus</taxon>
    </lineage>
</organism>
<evidence type="ECO:0000313" key="2">
    <source>
        <dbReference type="EMBL" id="OTP28199.1"/>
    </source>
</evidence>
<dbReference type="EMBL" id="NGMS01000001">
    <property type="protein sequence ID" value="OTP28199.1"/>
    <property type="molecule type" value="Genomic_DNA"/>
</dbReference>
<evidence type="ECO:0000313" key="3">
    <source>
        <dbReference type="Proteomes" id="UP000195024"/>
    </source>
</evidence>
<evidence type="ECO:0000256" key="1">
    <source>
        <dbReference type="SAM" id="MobiDB-lite"/>
    </source>
</evidence>